<dbReference type="Proteomes" id="UP000631114">
    <property type="component" value="Unassembled WGS sequence"/>
</dbReference>
<sequence>MHNTFDDFESHHLSDGFDQIPDDIILLIFNKLSDIKSLTRCRSVTKRFNLLVLQAENILVKVDCVVSSETGDSILLHVLKSLLQSLHDLISPKQRYNSSFPPRNQSSPSEILRDFEKIKRLEIELPSGDLRLEKGIVLRWKAEFGKSLETCVILAIRSIDEVKGEDCVQSNGDDMEGNSGLKLRVVWTISALIAASTRHYLLREVIREHKQIEDLVLRDREGEGTVVMNKQGLGEFRESEGEGNVRTVGWRNRTTVPAMRMRMRHAARIDLPCGVRVTGATLVVIKPTNGNEVMKNDNEEQVEDNGMALGVFEGVFGEVVGALLKKPSYLLEMNSF</sequence>
<reference evidence="2 3" key="1">
    <citation type="submission" date="2020-10" db="EMBL/GenBank/DDBJ databases">
        <title>The Coptis chinensis genome and diversification of protoberbering-type alkaloids.</title>
        <authorList>
            <person name="Wang B."/>
            <person name="Shu S."/>
            <person name="Song C."/>
            <person name="Liu Y."/>
        </authorList>
    </citation>
    <scope>NUCLEOTIDE SEQUENCE [LARGE SCALE GENOMIC DNA]</scope>
    <source>
        <strain evidence="2">HL-2020</strain>
        <tissue evidence="2">Leaf</tissue>
    </source>
</reference>
<organism evidence="2 3">
    <name type="scientific">Coptis chinensis</name>
    <dbReference type="NCBI Taxonomy" id="261450"/>
    <lineage>
        <taxon>Eukaryota</taxon>
        <taxon>Viridiplantae</taxon>
        <taxon>Streptophyta</taxon>
        <taxon>Embryophyta</taxon>
        <taxon>Tracheophyta</taxon>
        <taxon>Spermatophyta</taxon>
        <taxon>Magnoliopsida</taxon>
        <taxon>Ranunculales</taxon>
        <taxon>Ranunculaceae</taxon>
        <taxon>Coptidoideae</taxon>
        <taxon>Coptis</taxon>
    </lineage>
</organism>
<keyword evidence="3" id="KW-1185">Reference proteome</keyword>
<dbReference type="Pfam" id="PF12937">
    <property type="entry name" value="F-box-like"/>
    <property type="match status" value="1"/>
</dbReference>
<proteinExistence type="predicted"/>
<comment type="caution">
    <text evidence="2">The sequence shown here is derived from an EMBL/GenBank/DDBJ whole genome shotgun (WGS) entry which is preliminary data.</text>
</comment>
<dbReference type="OrthoDB" id="660108at2759"/>
<gene>
    <name evidence="2" type="ORF">IFM89_022021</name>
</gene>
<evidence type="ECO:0000259" key="1">
    <source>
        <dbReference type="Pfam" id="PF12937"/>
    </source>
</evidence>
<dbReference type="InterPro" id="IPR001810">
    <property type="entry name" value="F-box_dom"/>
</dbReference>
<dbReference type="InterPro" id="IPR036047">
    <property type="entry name" value="F-box-like_dom_sf"/>
</dbReference>
<evidence type="ECO:0000313" key="3">
    <source>
        <dbReference type="Proteomes" id="UP000631114"/>
    </source>
</evidence>
<evidence type="ECO:0000313" key="2">
    <source>
        <dbReference type="EMBL" id="KAF9610351.1"/>
    </source>
</evidence>
<dbReference type="AlphaFoldDB" id="A0A835I302"/>
<protein>
    <recommendedName>
        <fullName evidence="1">F-box domain-containing protein</fullName>
    </recommendedName>
</protein>
<feature type="domain" description="F-box" evidence="1">
    <location>
        <begin position="17"/>
        <end position="52"/>
    </location>
</feature>
<dbReference type="PANTHER" id="PTHR31215">
    <property type="entry name" value="OS05G0510400 PROTEIN-RELATED"/>
    <property type="match status" value="1"/>
</dbReference>
<dbReference type="SUPFAM" id="SSF81383">
    <property type="entry name" value="F-box domain"/>
    <property type="match status" value="1"/>
</dbReference>
<dbReference type="InterPro" id="IPR044809">
    <property type="entry name" value="AUF1-like"/>
</dbReference>
<accession>A0A835I302</accession>
<name>A0A835I302_9MAGN</name>
<dbReference type="EMBL" id="JADFTS010000004">
    <property type="protein sequence ID" value="KAF9610351.1"/>
    <property type="molecule type" value="Genomic_DNA"/>
</dbReference>
<dbReference type="CDD" id="cd09917">
    <property type="entry name" value="F-box_SF"/>
    <property type="match status" value="1"/>
</dbReference>